<name>A0A0D2BRQ7_9EURO</name>
<organism evidence="2 3">
    <name type="scientific">Exophiala xenobiotica</name>
    <dbReference type="NCBI Taxonomy" id="348802"/>
    <lineage>
        <taxon>Eukaryota</taxon>
        <taxon>Fungi</taxon>
        <taxon>Dikarya</taxon>
        <taxon>Ascomycota</taxon>
        <taxon>Pezizomycotina</taxon>
        <taxon>Eurotiomycetes</taxon>
        <taxon>Chaetothyriomycetidae</taxon>
        <taxon>Chaetothyriales</taxon>
        <taxon>Herpotrichiellaceae</taxon>
        <taxon>Exophiala</taxon>
    </lineage>
</organism>
<evidence type="ECO:0000256" key="1">
    <source>
        <dbReference type="SAM" id="MobiDB-lite"/>
    </source>
</evidence>
<accession>A0A0D2BRQ7</accession>
<dbReference type="AlphaFoldDB" id="A0A0D2BRQ7"/>
<keyword evidence="3" id="KW-1185">Reference proteome</keyword>
<reference evidence="2 3" key="1">
    <citation type="submission" date="2015-01" db="EMBL/GenBank/DDBJ databases">
        <title>The Genome Sequence of Exophiala xenobiotica CBS118157.</title>
        <authorList>
            <consortium name="The Broad Institute Genomics Platform"/>
            <person name="Cuomo C."/>
            <person name="de Hoog S."/>
            <person name="Gorbushina A."/>
            <person name="Stielow B."/>
            <person name="Teixiera M."/>
            <person name="Abouelleil A."/>
            <person name="Chapman S.B."/>
            <person name="Priest M."/>
            <person name="Young S.K."/>
            <person name="Wortman J."/>
            <person name="Nusbaum C."/>
            <person name="Birren B."/>
        </authorList>
    </citation>
    <scope>NUCLEOTIDE SEQUENCE [LARGE SCALE GENOMIC DNA]</scope>
    <source>
        <strain evidence="2 3">CBS 118157</strain>
    </source>
</reference>
<dbReference type="HOGENOM" id="CLU_1627071_0_0_1"/>
<dbReference type="Proteomes" id="UP000054342">
    <property type="component" value="Unassembled WGS sequence"/>
</dbReference>
<sequence>MPKDIPRLQWFGGDTRSSVWLGFAQLLMPKEYDRVEAIRRHRRELKMKARIGAEAAAAKAIAPGDAGDDQARSAVGEQTRDTGPEPFRSLTQETQHAERELNLNLNQTNPQQRIRAMVQQGPVCNKVSSQQKPSTKLKVRDPPQSRIESEGTQENQAETHASQ</sequence>
<feature type="region of interest" description="Disordered" evidence="1">
    <location>
        <begin position="58"/>
        <end position="163"/>
    </location>
</feature>
<gene>
    <name evidence="2" type="ORF">PV05_07475</name>
</gene>
<evidence type="ECO:0000313" key="3">
    <source>
        <dbReference type="Proteomes" id="UP000054342"/>
    </source>
</evidence>
<feature type="compositionally biased region" description="Basic and acidic residues" evidence="1">
    <location>
        <begin position="138"/>
        <end position="149"/>
    </location>
</feature>
<dbReference type="OrthoDB" id="4161793at2759"/>
<dbReference type="RefSeq" id="XP_013315755.1">
    <property type="nucleotide sequence ID" value="XM_013460301.1"/>
</dbReference>
<protein>
    <submittedName>
        <fullName evidence="2">Uncharacterized protein</fullName>
    </submittedName>
</protein>
<dbReference type="GeneID" id="25329383"/>
<proteinExistence type="predicted"/>
<dbReference type="EMBL" id="KN847320">
    <property type="protein sequence ID" value="KIW55171.1"/>
    <property type="molecule type" value="Genomic_DNA"/>
</dbReference>
<feature type="compositionally biased region" description="Polar residues" evidence="1">
    <location>
        <begin position="150"/>
        <end position="163"/>
    </location>
</feature>
<evidence type="ECO:0000313" key="2">
    <source>
        <dbReference type="EMBL" id="KIW55171.1"/>
    </source>
</evidence>